<keyword evidence="3" id="KW-1185">Reference proteome</keyword>
<dbReference type="AlphaFoldDB" id="A0A259TUI1"/>
<evidence type="ECO:0000313" key="3">
    <source>
        <dbReference type="Proteomes" id="UP000216446"/>
    </source>
</evidence>
<dbReference type="Proteomes" id="UP000216446">
    <property type="component" value="Unassembled WGS sequence"/>
</dbReference>
<dbReference type="PROSITE" id="PS51257">
    <property type="entry name" value="PROKAR_LIPOPROTEIN"/>
    <property type="match status" value="1"/>
</dbReference>
<dbReference type="EMBL" id="MQWB01000011">
    <property type="protein sequence ID" value="OZC01360.1"/>
    <property type="molecule type" value="Genomic_DNA"/>
</dbReference>
<organism evidence="2 3">
    <name type="scientific">Rubricoccus marinus</name>
    <dbReference type="NCBI Taxonomy" id="716817"/>
    <lineage>
        <taxon>Bacteria</taxon>
        <taxon>Pseudomonadati</taxon>
        <taxon>Rhodothermota</taxon>
        <taxon>Rhodothermia</taxon>
        <taxon>Rhodothermales</taxon>
        <taxon>Rubricoccaceae</taxon>
        <taxon>Rubricoccus</taxon>
    </lineage>
</organism>
<evidence type="ECO:0000313" key="2">
    <source>
        <dbReference type="EMBL" id="OZC01360.1"/>
    </source>
</evidence>
<evidence type="ECO:0000256" key="1">
    <source>
        <dbReference type="SAM" id="SignalP"/>
    </source>
</evidence>
<dbReference type="InParanoid" id="A0A259TUI1"/>
<sequence length="306" mass="31982">MRLSLLAAFSLALTLTACDTAGPGPDVPTGPDVIDPITSNQQALVTAAFAEVEELFDLGFNSSSAARVASKDAASLPMAMASMSAMVDTTTYTGIYDTGNAKGYLVQMSYREPQGVGVWQARVQHARAVDHDNNAATAALDAVESVTLTFLSYPDLDAFITALGAGTNAYLTGTSDDAEASFTSYDTWRVAQVYSPGVGEAVVGYANQELRESVTVREPVVTLNTNGTGTVRDGGADGAVRTRYYGADFAIAADGSFSGTLLRTLSSSGDLSDGSLVSRNDYVNGTFRQTKQRGGDGVVVRENTEG</sequence>
<dbReference type="OrthoDB" id="1531861at2"/>
<name>A0A259TUI1_9BACT</name>
<gene>
    <name evidence="2" type="ORF">BSZ36_18140</name>
</gene>
<feature type="chain" id="PRO_5013125079" description="Lipoprotein" evidence="1">
    <location>
        <begin position="22"/>
        <end position="306"/>
    </location>
</feature>
<accession>A0A259TUI1</accession>
<proteinExistence type="predicted"/>
<comment type="caution">
    <text evidence="2">The sequence shown here is derived from an EMBL/GenBank/DDBJ whole genome shotgun (WGS) entry which is preliminary data.</text>
</comment>
<keyword evidence="1" id="KW-0732">Signal</keyword>
<evidence type="ECO:0008006" key="4">
    <source>
        <dbReference type="Google" id="ProtNLM"/>
    </source>
</evidence>
<feature type="signal peptide" evidence="1">
    <location>
        <begin position="1"/>
        <end position="21"/>
    </location>
</feature>
<dbReference type="RefSeq" id="WP_094551901.1">
    <property type="nucleotide sequence ID" value="NZ_MQWB01000011.1"/>
</dbReference>
<protein>
    <recommendedName>
        <fullName evidence="4">Lipoprotein</fullName>
    </recommendedName>
</protein>
<reference evidence="2 3" key="1">
    <citation type="submission" date="2016-11" db="EMBL/GenBank/DDBJ databases">
        <title>Study of marine rhodopsin-containing bacteria.</title>
        <authorList>
            <person name="Yoshizawa S."/>
            <person name="Kumagai Y."/>
            <person name="Kogure K."/>
        </authorList>
    </citation>
    <scope>NUCLEOTIDE SEQUENCE [LARGE SCALE GENOMIC DNA]</scope>
    <source>
        <strain evidence="2 3">SG-29</strain>
    </source>
</reference>